<proteinExistence type="inferred from homology"/>
<feature type="compositionally biased region" description="Basic and acidic residues" evidence="7">
    <location>
        <begin position="509"/>
        <end position="521"/>
    </location>
</feature>
<evidence type="ECO:0000256" key="7">
    <source>
        <dbReference type="SAM" id="MobiDB-lite"/>
    </source>
</evidence>
<feature type="domain" description="C2HC/C3H-type" evidence="8">
    <location>
        <begin position="578"/>
        <end position="607"/>
    </location>
</feature>
<protein>
    <submittedName>
        <fullName evidence="10">Uncharacterized protein LOC112692211 isoform X2</fullName>
    </submittedName>
</protein>
<organism evidence="9 10">
    <name type="scientific">Sipha flava</name>
    <name type="common">yellow sugarcane aphid</name>
    <dbReference type="NCBI Taxonomy" id="143950"/>
    <lineage>
        <taxon>Eukaryota</taxon>
        <taxon>Metazoa</taxon>
        <taxon>Ecdysozoa</taxon>
        <taxon>Arthropoda</taxon>
        <taxon>Hexapoda</taxon>
        <taxon>Insecta</taxon>
        <taxon>Pterygota</taxon>
        <taxon>Neoptera</taxon>
        <taxon>Paraneoptera</taxon>
        <taxon>Hemiptera</taxon>
        <taxon>Sternorrhyncha</taxon>
        <taxon>Aphidomorpha</taxon>
        <taxon>Aphidoidea</taxon>
        <taxon>Aphididae</taxon>
        <taxon>Sipha</taxon>
    </lineage>
</organism>
<dbReference type="RefSeq" id="XP_025422598.1">
    <property type="nucleotide sequence ID" value="XM_025566813.1"/>
</dbReference>
<evidence type="ECO:0000313" key="10">
    <source>
        <dbReference type="RefSeq" id="XP_025422598.1"/>
    </source>
</evidence>
<feature type="region of interest" description="Disordered" evidence="7">
    <location>
        <begin position="549"/>
        <end position="579"/>
    </location>
</feature>
<feature type="compositionally biased region" description="Basic residues" evidence="7">
    <location>
        <begin position="125"/>
        <end position="135"/>
    </location>
</feature>
<feature type="region of interest" description="Disordered" evidence="7">
    <location>
        <begin position="1"/>
        <end position="26"/>
    </location>
</feature>
<feature type="region of interest" description="Disordered" evidence="7">
    <location>
        <begin position="498"/>
        <end position="535"/>
    </location>
</feature>
<dbReference type="PANTHER" id="PTHR14649">
    <property type="entry name" value="ZINC FINGER C2HC DOMAIN-CONTAINING PROTEIN 1C"/>
    <property type="match status" value="1"/>
</dbReference>
<evidence type="ECO:0000256" key="3">
    <source>
        <dbReference type="ARBA" id="ARBA00022771"/>
    </source>
</evidence>
<keyword evidence="3 6" id="KW-0863">Zinc-finger</keyword>
<dbReference type="PANTHER" id="PTHR14649:SF1">
    <property type="entry name" value="ZINC FINGER C2HC DOMAIN-CONTAINING PROTEIN 1C"/>
    <property type="match status" value="1"/>
</dbReference>
<dbReference type="GeneID" id="112692211"/>
<sequence length="617" mass="65303">MASSPLRAPAGSGQPQSRLMDMQKKFQERHLATLAAVKGVVGSTTSSTSSSSTSTGDAPVPPNRRFGVLPQQQQQQPRKIGGGSGPEPDGADSLVQVDVKGKVRQLFAERNQLSQSQGPGYQHHQQFRRQRRRSLTGRDRSRPLRPLSDPEDDPLSKTVCFTGPSLADGADLVGISSTGGDARRELLALFGRLPNLGGKLLSESFQGTKMKTAQSAPELKWLMDGGGRGPGPPPNVAAPGRSVVKRPAARNDGGRDTGSGGDDDEDIDEQLAQRPAGRVNSKTATLAKKPLATVNGNGANANGLGRVTKKPVAASNGGGYGGRPTGGFGKPAGGGGGNAPTNRLLLPPVVQPTVINALAAGAGAAEAVASVTAAGAAGAQKPLVRAVRLPPGTPGQQQQQPKPMAPRRLTTPPFKPVAAPRQPVAKHVAARPPQPIKPQLSADRGPPAAGMARCPLCSRDFAADRLPKHQEVCQRTRERDRKRKVFDTSRKRLEAVAAEAGVDVSSFKKKSEKEDQRAAEKLKKKKDAWRRKHDQLVRNVRAARAVQRHLAAGGSVRDLPPELENASAPDPDDEADSDLVKCPHCGRSFNEASAERHIPLCADRQRNAAARMQNKKR</sequence>
<feature type="region of interest" description="Disordered" evidence="7">
    <location>
        <begin position="315"/>
        <end position="344"/>
    </location>
</feature>
<dbReference type="Pfam" id="PF13913">
    <property type="entry name" value="zf-C2HC_2"/>
    <property type="match status" value="2"/>
</dbReference>
<keyword evidence="2" id="KW-0479">Metal-binding</keyword>
<evidence type="ECO:0000256" key="5">
    <source>
        <dbReference type="ARBA" id="ARBA00023054"/>
    </source>
</evidence>
<feature type="compositionally biased region" description="Gly residues" evidence="7">
    <location>
        <begin position="316"/>
        <end position="338"/>
    </location>
</feature>
<dbReference type="InterPro" id="IPR049899">
    <property type="entry name" value="Znf_C2HC_C3H"/>
</dbReference>
<feature type="domain" description="C2HC/C3H-type" evidence="8">
    <location>
        <begin position="450"/>
        <end position="479"/>
    </location>
</feature>
<dbReference type="InterPro" id="IPR026104">
    <property type="entry name" value="ZNF_C2HC_dom_1C"/>
</dbReference>
<gene>
    <name evidence="10" type="primary">LOC112692211</name>
</gene>
<feature type="region of interest" description="Disordered" evidence="7">
    <location>
        <begin position="388"/>
        <end position="449"/>
    </location>
</feature>
<dbReference type="OrthoDB" id="10255185at2759"/>
<keyword evidence="9" id="KW-1185">Reference proteome</keyword>
<dbReference type="AlphaFoldDB" id="A0A8B8GHW7"/>
<feature type="compositionally biased region" description="Low complexity" evidence="7">
    <location>
        <begin position="43"/>
        <end position="55"/>
    </location>
</feature>
<comment type="similarity">
    <text evidence="1">Belongs to the ZC2HC1 family.</text>
</comment>
<feature type="compositionally biased region" description="Basic residues" evidence="7">
    <location>
        <begin position="522"/>
        <end position="533"/>
    </location>
</feature>
<feature type="region of interest" description="Disordered" evidence="7">
    <location>
        <begin position="111"/>
        <end position="156"/>
    </location>
</feature>
<evidence type="ECO:0000313" key="9">
    <source>
        <dbReference type="Proteomes" id="UP000694846"/>
    </source>
</evidence>
<keyword evidence="4" id="KW-0862">Zinc</keyword>
<feature type="region of interest" description="Disordered" evidence="7">
    <location>
        <begin position="225"/>
        <end position="285"/>
    </location>
</feature>
<keyword evidence="5" id="KW-0175">Coiled coil</keyword>
<feature type="region of interest" description="Disordered" evidence="7">
    <location>
        <begin position="40"/>
        <end position="98"/>
    </location>
</feature>
<evidence type="ECO:0000256" key="4">
    <source>
        <dbReference type="ARBA" id="ARBA00022833"/>
    </source>
</evidence>
<dbReference type="Proteomes" id="UP000694846">
    <property type="component" value="Unplaced"/>
</dbReference>
<evidence type="ECO:0000256" key="6">
    <source>
        <dbReference type="PROSITE-ProRule" id="PRU01371"/>
    </source>
</evidence>
<dbReference type="GO" id="GO:0008270">
    <property type="term" value="F:zinc ion binding"/>
    <property type="evidence" value="ECO:0007669"/>
    <property type="project" value="UniProtKB-KW"/>
</dbReference>
<dbReference type="Gene3D" id="3.30.160.60">
    <property type="entry name" value="Classic Zinc Finger"/>
    <property type="match status" value="1"/>
</dbReference>
<dbReference type="PROSITE" id="PS52027">
    <property type="entry name" value="ZF_C2HC_C3H"/>
    <property type="match status" value="2"/>
</dbReference>
<accession>A0A8B8GHW7</accession>
<evidence type="ECO:0000256" key="1">
    <source>
        <dbReference type="ARBA" id="ARBA00010843"/>
    </source>
</evidence>
<name>A0A8B8GHW7_9HEMI</name>
<evidence type="ECO:0000256" key="2">
    <source>
        <dbReference type="ARBA" id="ARBA00022723"/>
    </source>
</evidence>
<evidence type="ECO:0000259" key="8">
    <source>
        <dbReference type="PROSITE" id="PS52027"/>
    </source>
</evidence>
<reference evidence="10" key="1">
    <citation type="submission" date="2025-08" db="UniProtKB">
        <authorList>
            <consortium name="RefSeq"/>
        </authorList>
    </citation>
    <scope>IDENTIFICATION</scope>
    <source>
        <tissue evidence="10">Whole body</tissue>
    </source>
</reference>